<feature type="domain" description="FAD-binding" evidence="4">
    <location>
        <begin position="343"/>
        <end position="554"/>
    </location>
</feature>
<feature type="domain" description="FAD-binding" evidence="4">
    <location>
        <begin position="31"/>
        <end position="248"/>
    </location>
</feature>
<dbReference type="AlphaFoldDB" id="A0A9Q1L0J9"/>
<comment type="caution">
    <text evidence="5">The sequence shown here is derived from an EMBL/GenBank/DDBJ whole genome shotgun (WGS) entry which is preliminary data.</text>
</comment>
<evidence type="ECO:0000256" key="1">
    <source>
        <dbReference type="ARBA" id="ARBA00023002"/>
    </source>
</evidence>
<dbReference type="PRINTS" id="PR00420">
    <property type="entry name" value="RNGMNOXGNASE"/>
</dbReference>
<evidence type="ECO:0000256" key="3">
    <source>
        <dbReference type="ARBA" id="ARBA00024018"/>
    </source>
</evidence>
<keyword evidence="1" id="KW-0560">Oxidoreductase</keyword>
<gene>
    <name evidence="5" type="ORF">Cgig2_014726</name>
</gene>
<dbReference type="PANTHER" id="PTHR45934:SF20">
    <property type="entry name" value="MONOOXYGENASE 2-RELATED"/>
    <property type="match status" value="1"/>
</dbReference>
<dbReference type="Gene3D" id="3.50.50.60">
    <property type="entry name" value="FAD/NAD(P)-binding domain"/>
    <property type="match status" value="2"/>
</dbReference>
<dbReference type="GO" id="GO:0004497">
    <property type="term" value="F:monooxygenase activity"/>
    <property type="evidence" value="ECO:0007669"/>
    <property type="project" value="UniProtKB-KW"/>
</dbReference>
<dbReference type="InterPro" id="IPR002938">
    <property type="entry name" value="FAD-bd"/>
</dbReference>
<dbReference type="SUPFAM" id="SSF51905">
    <property type="entry name" value="FAD/NAD(P)-binding domain"/>
    <property type="match status" value="2"/>
</dbReference>
<dbReference type="InterPro" id="IPR036188">
    <property type="entry name" value="FAD/NAD-bd_sf"/>
</dbReference>
<sequence>MLKILGCLMRKGLSKCSGDHEVRCVKRKVLLEALAKELPSGTIRYSSRVVSIQESGFSKVLHLADNSVINTKVVIGCDGVNSVVAKWLGFKKPSLSGRCAVRGCAYYEAGHGFEPKFQQFIGHGVRYGIVPCDDTAMYWFLTWSPSPEEKEMLREADQQKLKQFVLTSKLGKVPDHVRGVIQDTGVEEIVLAPLGYRPPWEILCGHISKDNVCVAGDACHPMTPDLGQGGCSALEDGVILAKCLADAMVESSTCEYKVDEDGRIKIGLNNYAKKRRWRAFDLITTGYIMGFMQESNWIGMRFLRERLLASFLPGLFLKKADVDPIQLTVTGDLVRVKFYRILKLGIKSQVLEASDTLRAAGVAFTTWTNAWKALDALGIAHTLRQQHQQLLGLAVWSTVSGDVDSYVPFATKTKHGEDQEVRCVMRKVLLEALAKELPSGSIRYSSKLVSIQEDGFSRVLHLADGSILKTKVLIGCDGVNSEVARWLGFKKPPLTGRSAIRGCARFKVNHGLPLKFQLFMGNGVKYGIIPCDDTAVYWFFTWSPSTQENREVLENADQAKLKQFVLCKLGNVPDQIKSVIEGTEEEEIICSPLRCRPPWEILWGNISKENVCVTGDAFHPMTPDLGQGGCSALEDGVILAKCLQDALLQSSDSQMSDKDKHQRIKNGLNKYANIRKWRGVDLISTGYVLGFIQESTWSWMRFLRERLLASYLSGFFLSRANIDPRELVL</sequence>
<dbReference type="InterPro" id="IPR044560">
    <property type="entry name" value="MOase"/>
</dbReference>
<accession>A0A9Q1L0J9</accession>
<keyword evidence="2" id="KW-0503">Monooxygenase</keyword>
<evidence type="ECO:0000313" key="6">
    <source>
        <dbReference type="Proteomes" id="UP001153076"/>
    </source>
</evidence>
<keyword evidence="6" id="KW-1185">Reference proteome</keyword>
<protein>
    <recommendedName>
        <fullName evidence="4">FAD-binding domain-containing protein</fullName>
    </recommendedName>
</protein>
<evidence type="ECO:0000256" key="2">
    <source>
        <dbReference type="ARBA" id="ARBA00023033"/>
    </source>
</evidence>
<dbReference type="OrthoDB" id="655030at2759"/>
<dbReference type="PANTHER" id="PTHR45934">
    <property type="entry name" value="FAD/NAD(P)-BINDING OXIDOREDUCTASE FAMILY PROTEIN"/>
    <property type="match status" value="1"/>
</dbReference>
<proteinExistence type="inferred from homology"/>
<evidence type="ECO:0000313" key="5">
    <source>
        <dbReference type="EMBL" id="KAJ8452963.1"/>
    </source>
</evidence>
<dbReference type="EMBL" id="JAKOGI010000002">
    <property type="protein sequence ID" value="KAJ8452963.1"/>
    <property type="molecule type" value="Genomic_DNA"/>
</dbReference>
<comment type="similarity">
    <text evidence="3">Belongs to the 3-hydroxybenzoate 6-hydroxylase family.</text>
</comment>
<dbReference type="Pfam" id="PF01494">
    <property type="entry name" value="FAD_binding_3"/>
    <property type="match status" value="2"/>
</dbReference>
<name>A0A9Q1L0J9_9CARY</name>
<reference evidence="5" key="1">
    <citation type="submission" date="2022-04" db="EMBL/GenBank/DDBJ databases">
        <title>Carnegiea gigantea Genome sequencing and assembly v2.</title>
        <authorList>
            <person name="Copetti D."/>
            <person name="Sanderson M.J."/>
            <person name="Burquez A."/>
            <person name="Wojciechowski M.F."/>
        </authorList>
    </citation>
    <scope>NUCLEOTIDE SEQUENCE</scope>
    <source>
        <strain evidence="5">SGP5-SGP5p</strain>
        <tissue evidence="5">Aerial part</tissue>
    </source>
</reference>
<evidence type="ECO:0000259" key="4">
    <source>
        <dbReference type="Pfam" id="PF01494"/>
    </source>
</evidence>
<dbReference type="GO" id="GO:0071949">
    <property type="term" value="F:FAD binding"/>
    <property type="evidence" value="ECO:0007669"/>
    <property type="project" value="InterPro"/>
</dbReference>
<dbReference type="Proteomes" id="UP001153076">
    <property type="component" value="Unassembled WGS sequence"/>
</dbReference>
<organism evidence="5 6">
    <name type="scientific">Carnegiea gigantea</name>
    <dbReference type="NCBI Taxonomy" id="171969"/>
    <lineage>
        <taxon>Eukaryota</taxon>
        <taxon>Viridiplantae</taxon>
        <taxon>Streptophyta</taxon>
        <taxon>Embryophyta</taxon>
        <taxon>Tracheophyta</taxon>
        <taxon>Spermatophyta</taxon>
        <taxon>Magnoliopsida</taxon>
        <taxon>eudicotyledons</taxon>
        <taxon>Gunneridae</taxon>
        <taxon>Pentapetalae</taxon>
        <taxon>Caryophyllales</taxon>
        <taxon>Cactineae</taxon>
        <taxon>Cactaceae</taxon>
        <taxon>Cactoideae</taxon>
        <taxon>Echinocereeae</taxon>
        <taxon>Carnegiea</taxon>
    </lineage>
</organism>